<protein>
    <submittedName>
        <fullName evidence="2">Uncharacterized protein</fullName>
    </submittedName>
</protein>
<dbReference type="Proteomes" id="UP000886523">
    <property type="component" value="Unassembled WGS sequence"/>
</dbReference>
<reference evidence="2" key="1">
    <citation type="journal article" date="2020" name="Nat. Commun.">
        <title>Large-scale genome sequencing of mycorrhizal fungi provides insights into the early evolution of symbiotic traits.</title>
        <authorList>
            <person name="Miyauchi S."/>
            <person name="Kiss E."/>
            <person name="Kuo A."/>
            <person name="Drula E."/>
            <person name="Kohler A."/>
            <person name="Sanchez-Garcia M."/>
            <person name="Morin E."/>
            <person name="Andreopoulos B."/>
            <person name="Barry K.W."/>
            <person name="Bonito G."/>
            <person name="Buee M."/>
            <person name="Carver A."/>
            <person name="Chen C."/>
            <person name="Cichocki N."/>
            <person name="Clum A."/>
            <person name="Culley D."/>
            <person name="Crous P.W."/>
            <person name="Fauchery L."/>
            <person name="Girlanda M."/>
            <person name="Hayes R.D."/>
            <person name="Keri Z."/>
            <person name="LaButti K."/>
            <person name="Lipzen A."/>
            <person name="Lombard V."/>
            <person name="Magnuson J."/>
            <person name="Maillard F."/>
            <person name="Murat C."/>
            <person name="Nolan M."/>
            <person name="Ohm R.A."/>
            <person name="Pangilinan J."/>
            <person name="Pereira M.F."/>
            <person name="Perotto S."/>
            <person name="Peter M."/>
            <person name="Pfister S."/>
            <person name="Riley R."/>
            <person name="Sitrit Y."/>
            <person name="Stielow J.B."/>
            <person name="Szollosi G."/>
            <person name="Zifcakova L."/>
            <person name="Stursova M."/>
            <person name="Spatafora J.W."/>
            <person name="Tedersoo L."/>
            <person name="Vaario L.M."/>
            <person name="Yamada A."/>
            <person name="Yan M."/>
            <person name="Wang P."/>
            <person name="Xu J."/>
            <person name="Bruns T."/>
            <person name="Baldrian P."/>
            <person name="Vilgalys R."/>
            <person name="Dunand C."/>
            <person name="Henrissat B."/>
            <person name="Grigoriev I.V."/>
            <person name="Hibbett D."/>
            <person name="Nagy L.G."/>
            <person name="Martin F.M."/>
        </authorList>
    </citation>
    <scope>NUCLEOTIDE SEQUENCE</scope>
    <source>
        <strain evidence="2">UP504</strain>
    </source>
</reference>
<evidence type="ECO:0000313" key="3">
    <source>
        <dbReference type="Proteomes" id="UP000886523"/>
    </source>
</evidence>
<dbReference type="EMBL" id="MU128929">
    <property type="protein sequence ID" value="KAF9517868.1"/>
    <property type="molecule type" value="Genomic_DNA"/>
</dbReference>
<organism evidence="2 3">
    <name type="scientific">Hydnum rufescens UP504</name>
    <dbReference type="NCBI Taxonomy" id="1448309"/>
    <lineage>
        <taxon>Eukaryota</taxon>
        <taxon>Fungi</taxon>
        <taxon>Dikarya</taxon>
        <taxon>Basidiomycota</taxon>
        <taxon>Agaricomycotina</taxon>
        <taxon>Agaricomycetes</taxon>
        <taxon>Cantharellales</taxon>
        <taxon>Hydnaceae</taxon>
        <taxon>Hydnum</taxon>
    </lineage>
</organism>
<comment type="caution">
    <text evidence="2">The sequence shown here is derived from an EMBL/GenBank/DDBJ whole genome shotgun (WGS) entry which is preliminary data.</text>
</comment>
<feature type="compositionally biased region" description="Polar residues" evidence="1">
    <location>
        <begin position="1"/>
        <end position="14"/>
    </location>
</feature>
<proteinExistence type="predicted"/>
<evidence type="ECO:0000256" key="1">
    <source>
        <dbReference type="SAM" id="MobiDB-lite"/>
    </source>
</evidence>
<keyword evidence="3" id="KW-1185">Reference proteome</keyword>
<sequence>MNISRTPPFSNTRVNVPPPRRVSQMGLRFLKSHSITRNGMNALSVSPPTSASAPLNTISSSPHRQCVLGADIGVQSLGFPLCQLAARSETLA</sequence>
<dbReference type="AlphaFoldDB" id="A0A9P6E0I4"/>
<name>A0A9P6E0I4_9AGAM</name>
<accession>A0A9P6E0I4</accession>
<evidence type="ECO:0000313" key="2">
    <source>
        <dbReference type="EMBL" id="KAF9517868.1"/>
    </source>
</evidence>
<gene>
    <name evidence="2" type="ORF">BS47DRAFT_1339106</name>
</gene>
<feature type="region of interest" description="Disordered" evidence="1">
    <location>
        <begin position="1"/>
        <end position="20"/>
    </location>
</feature>